<accession>A0A3P7U6M1</accession>
<evidence type="ECO:0000313" key="2">
    <source>
        <dbReference type="Proteomes" id="UP000050761"/>
    </source>
</evidence>
<organism evidence="2 3">
    <name type="scientific">Heligmosomoides polygyrus</name>
    <name type="common">Parasitic roundworm</name>
    <dbReference type="NCBI Taxonomy" id="6339"/>
    <lineage>
        <taxon>Eukaryota</taxon>
        <taxon>Metazoa</taxon>
        <taxon>Ecdysozoa</taxon>
        <taxon>Nematoda</taxon>
        <taxon>Chromadorea</taxon>
        <taxon>Rhabditida</taxon>
        <taxon>Rhabditina</taxon>
        <taxon>Rhabditomorpha</taxon>
        <taxon>Strongyloidea</taxon>
        <taxon>Heligmosomidae</taxon>
        <taxon>Heligmosomoides</taxon>
    </lineage>
</organism>
<dbReference type="EMBL" id="UZAH01001747">
    <property type="protein sequence ID" value="VDO19934.1"/>
    <property type="molecule type" value="Genomic_DNA"/>
</dbReference>
<name>A0A183F5V9_HELPZ</name>
<accession>A0A183F5V9</accession>
<reference evidence="1 2" key="1">
    <citation type="submission" date="2018-11" db="EMBL/GenBank/DDBJ databases">
        <authorList>
            <consortium name="Pathogen Informatics"/>
        </authorList>
    </citation>
    <scope>NUCLEOTIDE SEQUENCE [LARGE SCALE GENOMIC DNA]</scope>
</reference>
<proteinExistence type="predicted"/>
<keyword evidence="2" id="KW-1185">Reference proteome</keyword>
<gene>
    <name evidence="1" type="ORF">HPBE_LOCUS1552</name>
</gene>
<evidence type="ECO:0000313" key="1">
    <source>
        <dbReference type="EMBL" id="VDO19934.1"/>
    </source>
</evidence>
<dbReference type="Proteomes" id="UP000050761">
    <property type="component" value="Unassembled WGS sequence"/>
</dbReference>
<dbReference type="AlphaFoldDB" id="A0A183F5V9"/>
<reference evidence="3" key="2">
    <citation type="submission" date="2019-09" db="UniProtKB">
        <authorList>
            <consortium name="WormBaseParasite"/>
        </authorList>
    </citation>
    <scope>IDENTIFICATION</scope>
</reference>
<evidence type="ECO:0000313" key="3">
    <source>
        <dbReference type="WBParaSite" id="HPBE_0000155101-mRNA-1"/>
    </source>
</evidence>
<dbReference type="OrthoDB" id="5786116at2759"/>
<protein>
    <submittedName>
        <fullName evidence="1 3">Uncharacterized protein</fullName>
    </submittedName>
</protein>
<dbReference type="WBParaSite" id="HPBE_0000155101-mRNA-1">
    <property type="protein sequence ID" value="HPBE_0000155101-mRNA-1"/>
    <property type="gene ID" value="HPBE_0000155101"/>
</dbReference>
<sequence length="105" mass="12171">MPQKSVPQKDGPTVLPIHEINRNANLSEFMYQADIVLTLAQMEQITSNRNSGRPTRQAYRDMFYPNTIWGKTLYYYFDPTASTSHLFTIFFKIFPFSHSLDASTL</sequence>